<dbReference type="RefSeq" id="WP_133398215.1">
    <property type="nucleotide sequence ID" value="NZ_SNAA01000040.1"/>
</dbReference>
<accession>A0A4R5ZW50</accession>
<protein>
    <submittedName>
        <fullName evidence="1">AAA family ATPase</fullName>
    </submittedName>
</protein>
<dbReference type="Gene3D" id="3.40.50.300">
    <property type="entry name" value="P-loop containing nucleotide triphosphate hydrolases"/>
    <property type="match status" value="1"/>
</dbReference>
<dbReference type="OrthoDB" id="7210594at2"/>
<gene>
    <name evidence="1" type="ORF">E2L08_16695</name>
</gene>
<dbReference type="Proteomes" id="UP000295701">
    <property type="component" value="Unassembled WGS sequence"/>
</dbReference>
<dbReference type="InterPro" id="IPR027417">
    <property type="entry name" value="P-loop_NTPase"/>
</dbReference>
<proteinExistence type="predicted"/>
<organism evidence="1 2">
    <name type="scientific">Palleronia sediminis</name>
    <dbReference type="NCBI Taxonomy" id="2547833"/>
    <lineage>
        <taxon>Bacteria</taxon>
        <taxon>Pseudomonadati</taxon>
        <taxon>Pseudomonadota</taxon>
        <taxon>Alphaproteobacteria</taxon>
        <taxon>Rhodobacterales</taxon>
        <taxon>Roseobacteraceae</taxon>
        <taxon>Palleronia</taxon>
    </lineage>
</organism>
<reference evidence="1 2" key="1">
    <citation type="submission" date="2019-03" db="EMBL/GenBank/DDBJ databases">
        <title>Primorskyibacter sp. SS33 isolated from sediments.</title>
        <authorList>
            <person name="Xunke S."/>
        </authorList>
    </citation>
    <scope>NUCLEOTIDE SEQUENCE [LARGE SCALE GENOMIC DNA]</scope>
    <source>
        <strain evidence="1 2">SS33</strain>
    </source>
</reference>
<dbReference type="PANTHER" id="PTHR37816">
    <property type="entry name" value="YALI0E33011P"/>
    <property type="match status" value="1"/>
</dbReference>
<dbReference type="PANTHER" id="PTHR37816:SF3">
    <property type="entry name" value="MODULATES DNA TOPOLOGY"/>
    <property type="match status" value="1"/>
</dbReference>
<sequence length="174" mass="20213">MQRVMVIGQPGSGKSTFARGLGAATGLPVHHMDHIHWMSGWRERPLAEKLRMVREVEARDAWILEGGLSATYDERAARADTIVHLDAPVLPRLWRVIGRSIGDWGQSRRDLPEGCPEQFGWHQVEFYRWIWRTRHSSREKMLDLKRRFAADKRIVTLRSFREQDAFVNEVRSGV</sequence>
<dbReference type="EMBL" id="SNAA01000040">
    <property type="protein sequence ID" value="TDL74117.1"/>
    <property type="molecule type" value="Genomic_DNA"/>
</dbReference>
<evidence type="ECO:0000313" key="1">
    <source>
        <dbReference type="EMBL" id="TDL74117.1"/>
    </source>
</evidence>
<dbReference type="AlphaFoldDB" id="A0A4R5ZW50"/>
<keyword evidence="2" id="KW-1185">Reference proteome</keyword>
<name>A0A4R5ZW50_9RHOB</name>
<evidence type="ECO:0000313" key="2">
    <source>
        <dbReference type="Proteomes" id="UP000295701"/>
    </source>
</evidence>
<dbReference type="InterPro" id="IPR052922">
    <property type="entry name" value="Cytidylate_Kinase-2"/>
</dbReference>
<dbReference type="SUPFAM" id="SSF52540">
    <property type="entry name" value="P-loop containing nucleoside triphosphate hydrolases"/>
    <property type="match status" value="1"/>
</dbReference>
<comment type="caution">
    <text evidence="1">The sequence shown here is derived from an EMBL/GenBank/DDBJ whole genome shotgun (WGS) entry which is preliminary data.</text>
</comment>